<feature type="binding site" evidence="8">
    <location>
        <begin position="100"/>
        <end position="106"/>
    </location>
    <ligand>
        <name>4-CDP-2-C-methyl-D-erythritol 2-phosphate</name>
        <dbReference type="ChEBI" id="CHEBI:57919"/>
    </ligand>
</feature>
<dbReference type="PANTHER" id="PTHR43181:SF1">
    <property type="entry name" value="2-C-METHYL-D-ERYTHRITOL 2,4-CYCLODIPHOSPHATE SYNTHASE, CHLOROPLASTIC"/>
    <property type="match status" value="1"/>
</dbReference>
<evidence type="ECO:0000256" key="2">
    <source>
        <dbReference type="ARBA" id="ARBA00004709"/>
    </source>
</evidence>
<dbReference type="NCBIfam" id="TIGR00151">
    <property type="entry name" value="ispF"/>
    <property type="match status" value="1"/>
</dbReference>
<feature type="binding site" evidence="8">
    <location>
        <begin position="8"/>
        <end position="10"/>
    </location>
    <ligand>
        <name>4-CDP-2-C-methyl-D-erythritol 2-phosphate</name>
        <dbReference type="ChEBI" id="CHEBI:57919"/>
    </ligand>
</feature>
<dbReference type="GO" id="GO:0008685">
    <property type="term" value="F:2-C-methyl-D-erythritol 2,4-cyclodiphosphate synthase activity"/>
    <property type="evidence" value="ECO:0007669"/>
    <property type="project" value="UniProtKB-UniRule"/>
</dbReference>
<accession>A0A174DEG0</accession>
<dbReference type="UniPathway" id="UPA00056">
    <property type="reaction ID" value="UER00095"/>
</dbReference>
<evidence type="ECO:0000256" key="3">
    <source>
        <dbReference type="ARBA" id="ARBA00008480"/>
    </source>
</evidence>
<evidence type="ECO:0000256" key="1">
    <source>
        <dbReference type="ARBA" id="ARBA00000200"/>
    </source>
</evidence>
<dbReference type="GO" id="GO:0046872">
    <property type="term" value="F:metal ion binding"/>
    <property type="evidence" value="ECO:0007669"/>
    <property type="project" value="UniProtKB-KW"/>
</dbReference>
<sequence>MRVGMGYDVHRLTEDRDLILGGVKIDWEKGLLGHSDADVLIHAVMDALLGAAALGDIGKHFPDTDPVYKGISSILLLEHVTKLLREHHYEIGNIDATIIAQKPKMAPHIPQMRANMAKAMGINESQLNIKATTEEKLGFTGREEGIASQAICLLNERKES</sequence>
<keyword evidence="6 8" id="KW-0414">Isoprene biosynthesis</keyword>
<comment type="similarity">
    <text evidence="3 8 9">Belongs to the IspF family.</text>
</comment>
<dbReference type="Pfam" id="PF02542">
    <property type="entry name" value="YgbB"/>
    <property type="match status" value="1"/>
</dbReference>
<evidence type="ECO:0000259" key="10">
    <source>
        <dbReference type="Pfam" id="PF02542"/>
    </source>
</evidence>
<dbReference type="EMBL" id="CYZA01000013">
    <property type="protein sequence ID" value="CUO22508.1"/>
    <property type="molecule type" value="Genomic_DNA"/>
</dbReference>
<feature type="binding site" evidence="8">
    <location>
        <position position="142"/>
    </location>
    <ligand>
        <name>4-CDP-2-C-methyl-D-erythritol 2-phosphate</name>
        <dbReference type="ChEBI" id="CHEBI:57919"/>
    </ligand>
</feature>
<feature type="binding site" evidence="8">
    <location>
        <position position="8"/>
    </location>
    <ligand>
        <name>a divalent metal cation</name>
        <dbReference type="ChEBI" id="CHEBI:60240"/>
    </ligand>
</feature>
<feature type="binding site" evidence="8">
    <location>
        <position position="42"/>
    </location>
    <ligand>
        <name>a divalent metal cation</name>
        <dbReference type="ChEBI" id="CHEBI:60240"/>
    </ligand>
</feature>
<comment type="cofactor">
    <cofactor evidence="8">
        <name>a divalent metal cation</name>
        <dbReference type="ChEBI" id="CHEBI:60240"/>
    </cofactor>
    <text evidence="8">Binds 1 divalent metal cation per subunit.</text>
</comment>
<evidence type="ECO:0000256" key="5">
    <source>
        <dbReference type="ARBA" id="ARBA00022723"/>
    </source>
</evidence>
<feature type="binding site" evidence="8">
    <location>
        <begin position="34"/>
        <end position="35"/>
    </location>
    <ligand>
        <name>4-CDP-2-C-methyl-D-erythritol 2-phosphate</name>
        <dbReference type="ChEBI" id="CHEBI:57919"/>
    </ligand>
</feature>
<gene>
    <name evidence="8 11" type="primary">ispF</name>
    <name evidence="11" type="ORF">ERS852395_02395</name>
</gene>
<evidence type="ECO:0000256" key="6">
    <source>
        <dbReference type="ARBA" id="ARBA00023229"/>
    </source>
</evidence>
<dbReference type="Proteomes" id="UP000095447">
    <property type="component" value="Unassembled WGS sequence"/>
</dbReference>
<comment type="subunit">
    <text evidence="8">Homotrimer.</text>
</comment>
<organism evidence="11 12">
    <name type="scientific">Blautia obeum</name>
    <dbReference type="NCBI Taxonomy" id="40520"/>
    <lineage>
        <taxon>Bacteria</taxon>
        <taxon>Bacillati</taxon>
        <taxon>Bacillota</taxon>
        <taxon>Clostridia</taxon>
        <taxon>Lachnospirales</taxon>
        <taxon>Lachnospiraceae</taxon>
        <taxon>Blautia</taxon>
    </lineage>
</organism>
<keyword evidence="7 8" id="KW-0456">Lyase</keyword>
<evidence type="ECO:0000256" key="8">
    <source>
        <dbReference type="HAMAP-Rule" id="MF_00107"/>
    </source>
</evidence>
<feature type="site" description="Transition state stabilizer" evidence="8">
    <location>
        <position position="34"/>
    </location>
</feature>
<evidence type="ECO:0000313" key="11">
    <source>
        <dbReference type="EMBL" id="CUO22508.1"/>
    </source>
</evidence>
<protein>
    <recommendedName>
        <fullName evidence="4 8">2-C-methyl-D-erythritol 2,4-cyclodiphosphate synthase</fullName>
        <shortName evidence="8">MECDP-synthase</shortName>
        <shortName evidence="8">MECPP-synthase</shortName>
        <shortName evidence="8">MECPS</shortName>
        <ecNumber evidence="4 8">4.6.1.12</ecNumber>
    </recommendedName>
</protein>
<dbReference type="HAMAP" id="MF_00107">
    <property type="entry name" value="IspF"/>
    <property type="match status" value="1"/>
</dbReference>
<name>A0A174DEG0_9FIRM</name>
<evidence type="ECO:0000256" key="9">
    <source>
        <dbReference type="RuleBase" id="RU004395"/>
    </source>
</evidence>
<dbReference type="EC" id="4.6.1.12" evidence="4 8"/>
<dbReference type="FunFam" id="3.30.1330.50:FF:000001">
    <property type="entry name" value="2-C-methyl-D-erythritol 2,4-cyclodiphosphate synthase"/>
    <property type="match status" value="1"/>
</dbReference>
<dbReference type="SUPFAM" id="SSF69765">
    <property type="entry name" value="IpsF-like"/>
    <property type="match status" value="1"/>
</dbReference>
<proteinExistence type="inferred from homology"/>
<comment type="pathway">
    <text evidence="2 8">Isoprenoid biosynthesis; isopentenyl diphosphate biosynthesis via DXP pathway; isopentenyl diphosphate from 1-deoxy-D-xylulose 5-phosphate: step 4/6.</text>
</comment>
<keyword evidence="5 8" id="KW-0479">Metal-binding</keyword>
<dbReference type="RefSeq" id="WP_025581017.1">
    <property type="nucleotide sequence ID" value="NZ_CYZA01000013.1"/>
</dbReference>
<evidence type="ECO:0000256" key="7">
    <source>
        <dbReference type="ARBA" id="ARBA00023239"/>
    </source>
</evidence>
<feature type="domain" description="2-C-methyl-D-erythritol 2,4-cyclodiphosphate synthase" evidence="10">
    <location>
        <begin position="1"/>
        <end position="154"/>
    </location>
</feature>
<feature type="binding site" evidence="8">
    <location>
        <position position="139"/>
    </location>
    <ligand>
        <name>4-CDP-2-C-methyl-D-erythritol 2-phosphate</name>
        <dbReference type="ChEBI" id="CHEBI:57919"/>
    </ligand>
</feature>
<dbReference type="CDD" id="cd00554">
    <property type="entry name" value="MECDP_synthase"/>
    <property type="match status" value="1"/>
</dbReference>
<feature type="binding site" evidence="8">
    <location>
        <begin position="56"/>
        <end position="58"/>
    </location>
    <ligand>
        <name>4-CDP-2-C-methyl-D-erythritol 2-phosphate</name>
        <dbReference type="ChEBI" id="CHEBI:57919"/>
    </ligand>
</feature>
<dbReference type="GO" id="GO:0019288">
    <property type="term" value="P:isopentenyl diphosphate biosynthetic process, methylerythritol 4-phosphate pathway"/>
    <property type="evidence" value="ECO:0007669"/>
    <property type="project" value="UniProtKB-UniRule"/>
</dbReference>
<dbReference type="InterPro" id="IPR036571">
    <property type="entry name" value="MECDP_synthase_sf"/>
</dbReference>
<feature type="binding site" evidence="8">
    <location>
        <position position="10"/>
    </location>
    <ligand>
        <name>a divalent metal cation</name>
        <dbReference type="ChEBI" id="CHEBI:60240"/>
    </ligand>
</feature>
<comment type="function">
    <text evidence="8">Involved in the biosynthesis of isopentenyl diphosphate (IPP) and dimethylallyl diphosphate (DMAPP), two major building blocks of isoprenoid compounds. Catalyzes the conversion of 4-diphosphocytidyl-2-C-methyl-D-erythritol 2-phosphate (CDP-ME2P) to 2-C-methyl-D-erythritol 2,4-cyclodiphosphate (ME-CPP) with a corresponding release of cytidine 5-monophosphate (CMP).</text>
</comment>
<feature type="binding site" evidence="8">
    <location>
        <begin position="61"/>
        <end position="65"/>
    </location>
    <ligand>
        <name>4-CDP-2-C-methyl-D-erythritol 2-phosphate</name>
        <dbReference type="ChEBI" id="CHEBI:57919"/>
    </ligand>
</feature>
<dbReference type="GO" id="GO:0016114">
    <property type="term" value="P:terpenoid biosynthetic process"/>
    <property type="evidence" value="ECO:0007669"/>
    <property type="project" value="InterPro"/>
</dbReference>
<dbReference type="PANTHER" id="PTHR43181">
    <property type="entry name" value="2-C-METHYL-D-ERYTHRITOL 2,4-CYCLODIPHOSPHATE SYNTHASE, CHLOROPLASTIC"/>
    <property type="match status" value="1"/>
</dbReference>
<feature type="site" description="Transition state stabilizer" evidence="8">
    <location>
        <position position="133"/>
    </location>
</feature>
<dbReference type="Gene3D" id="3.30.1330.50">
    <property type="entry name" value="2-C-methyl-D-erythritol 2,4-cyclodiphosphate synthase"/>
    <property type="match status" value="1"/>
</dbReference>
<dbReference type="STRING" id="657314.CK5_09870"/>
<dbReference type="GeneID" id="75078058"/>
<feature type="binding site" evidence="8">
    <location>
        <begin position="132"/>
        <end position="135"/>
    </location>
    <ligand>
        <name>4-CDP-2-C-methyl-D-erythritol 2-phosphate</name>
        <dbReference type="ChEBI" id="CHEBI:57919"/>
    </ligand>
</feature>
<comment type="catalytic activity">
    <reaction evidence="1 8 9">
        <text>4-CDP-2-C-methyl-D-erythritol 2-phosphate = 2-C-methyl-D-erythritol 2,4-cyclic diphosphate + CMP</text>
        <dbReference type="Rhea" id="RHEA:23864"/>
        <dbReference type="ChEBI" id="CHEBI:57919"/>
        <dbReference type="ChEBI" id="CHEBI:58483"/>
        <dbReference type="ChEBI" id="CHEBI:60377"/>
        <dbReference type="EC" id="4.6.1.12"/>
    </reaction>
</comment>
<reference evidence="11 12" key="1">
    <citation type="submission" date="2015-09" db="EMBL/GenBank/DDBJ databases">
        <authorList>
            <consortium name="Pathogen Informatics"/>
        </authorList>
    </citation>
    <scope>NUCLEOTIDE SEQUENCE [LARGE SCALE GENOMIC DNA]</scope>
    <source>
        <strain evidence="11 12">2789STDY5608838</strain>
    </source>
</reference>
<dbReference type="InterPro" id="IPR003526">
    <property type="entry name" value="MECDP_synthase"/>
</dbReference>
<evidence type="ECO:0000313" key="12">
    <source>
        <dbReference type="Proteomes" id="UP000095447"/>
    </source>
</evidence>
<dbReference type="InterPro" id="IPR020555">
    <property type="entry name" value="MECDP_synthase_CS"/>
</dbReference>
<evidence type="ECO:0000256" key="4">
    <source>
        <dbReference type="ARBA" id="ARBA00012579"/>
    </source>
</evidence>
<dbReference type="PROSITE" id="PS01350">
    <property type="entry name" value="ISPF"/>
    <property type="match status" value="1"/>
</dbReference>
<dbReference type="AlphaFoldDB" id="A0A174DEG0"/>